<proteinExistence type="inferred from homology"/>
<dbReference type="Pfam" id="PF03576">
    <property type="entry name" value="Peptidase_S58"/>
    <property type="match status" value="1"/>
</dbReference>
<accession>A0A1E8F8A1</accession>
<feature type="signal peptide" evidence="2">
    <location>
        <begin position="1"/>
        <end position="23"/>
    </location>
</feature>
<dbReference type="STRING" id="1856405.BFC17_07900"/>
<name>A0A1E8F8A1_9ALTE</name>
<dbReference type="Gene3D" id="3.60.70.12">
    <property type="entry name" value="L-amino peptidase D-ALA esterase/amidase"/>
    <property type="match status" value="1"/>
</dbReference>
<evidence type="ECO:0000313" key="3">
    <source>
        <dbReference type="EMBL" id="OFI32142.1"/>
    </source>
</evidence>
<organism evidence="3 4">
    <name type="scientific">Alteromonas lipolytica</name>
    <dbReference type="NCBI Taxonomy" id="1856405"/>
    <lineage>
        <taxon>Bacteria</taxon>
        <taxon>Pseudomonadati</taxon>
        <taxon>Pseudomonadota</taxon>
        <taxon>Gammaproteobacteria</taxon>
        <taxon>Alteromonadales</taxon>
        <taxon>Alteromonadaceae</taxon>
        <taxon>Alteromonas/Salinimonas group</taxon>
        <taxon>Alteromonas</taxon>
    </lineage>
</organism>
<keyword evidence="2" id="KW-0732">Signal</keyword>
<keyword evidence="3" id="KW-0378">Hydrolase</keyword>
<dbReference type="OrthoDB" id="9770388at2"/>
<sequence length="374" mass="39175">MKYPWAIHFLACIALLSANVSHAEQLRARDLNIKPGVLPTGKLNAITDVAGVKVGHVTLHQGKAQHTGVTAIIPASGNLRQNKVPAAVFVGNGYGKMAGISQIQELGEIETPIVLTNTLNVAEGIAGVVEWTLKQPGNEQVRSVNAVVGETNDGYINDIRARFITPQQVIQAIEKTGNGAVAEGNVGAGAGTRAFGFKGGIGTSSRKLPVSLGGYTLGVLVQSNFGGILQIDGQPIGEKLGQYYLSEALNNDSSADGSIMIVVATDAPLSDRNLYRLAKRAMGGVARTGASLTNGSGDYVVAFSTAEALRRSEKDTTHLAPSLSNNEVSPLFQAVIEATEEAIYNSLLMAEDVDGHRGKTQALPIGKVKALLSQ</sequence>
<dbReference type="RefSeq" id="WP_070178611.1">
    <property type="nucleotide sequence ID" value="NZ_BMJR01000010.1"/>
</dbReference>
<dbReference type="EMBL" id="MJIC01000021">
    <property type="protein sequence ID" value="OFI32142.1"/>
    <property type="molecule type" value="Genomic_DNA"/>
</dbReference>
<dbReference type="SUPFAM" id="SSF56266">
    <property type="entry name" value="DmpA/ArgJ-like"/>
    <property type="match status" value="1"/>
</dbReference>
<gene>
    <name evidence="3" type="ORF">BFC17_07900</name>
</gene>
<dbReference type="PANTHER" id="PTHR36512">
    <property type="entry name" value="D-AMINOPEPTIDASE"/>
    <property type="match status" value="1"/>
</dbReference>
<dbReference type="AlphaFoldDB" id="A0A1E8F8A1"/>
<dbReference type="CDD" id="cd02253">
    <property type="entry name" value="DmpA"/>
    <property type="match status" value="1"/>
</dbReference>
<comment type="caution">
    <text evidence="3">The sequence shown here is derived from an EMBL/GenBank/DDBJ whole genome shotgun (WGS) entry which is preliminary data.</text>
</comment>
<keyword evidence="3" id="KW-0645">Protease</keyword>
<feature type="chain" id="PRO_5009213841" evidence="2">
    <location>
        <begin position="24"/>
        <end position="374"/>
    </location>
</feature>
<protein>
    <submittedName>
        <fullName evidence="3">Aminopeptidase</fullName>
    </submittedName>
</protein>
<reference evidence="3 4" key="1">
    <citation type="submission" date="2016-09" db="EMBL/GenBank/DDBJ databases">
        <title>Alteromonas lipolytica, a new species isolated from sea water.</title>
        <authorList>
            <person name="Wu Y.-H."/>
            <person name="Cheng H."/>
            <person name="Xu X.-W."/>
        </authorList>
    </citation>
    <scope>NUCLEOTIDE SEQUENCE [LARGE SCALE GENOMIC DNA]</scope>
    <source>
        <strain evidence="3 4">JW12</strain>
    </source>
</reference>
<dbReference type="GO" id="GO:0004177">
    <property type="term" value="F:aminopeptidase activity"/>
    <property type="evidence" value="ECO:0007669"/>
    <property type="project" value="UniProtKB-KW"/>
</dbReference>
<dbReference type="PANTHER" id="PTHR36512:SF3">
    <property type="entry name" value="BLR5678 PROTEIN"/>
    <property type="match status" value="1"/>
</dbReference>
<comment type="similarity">
    <text evidence="1">Belongs to the peptidase S58 family.</text>
</comment>
<dbReference type="Proteomes" id="UP000176037">
    <property type="component" value="Unassembled WGS sequence"/>
</dbReference>
<keyword evidence="4" id="KW-1185">Reference proteome</keyword>
<keyword evidence="3" id="KW-0031">Aminopeptidase</keyword>
<evidence type="ECO:0000256" key="1">
    <source>
        <dbReference type="ARBA" id="ARBA00007068"/>
    </source>
</evidence>
<dbReference type="InterPro" id="IPR005321">
    <property type="entry name" value="Peptidase_S58_DmpA"/>
</dbReference>
<evidence type="ECO:0000313" key="4">
    <source>
        <dbReference type="Proteomes" id="UP000176037"/>
    </source>
</evidence>
<dbReference type="InterPro" id="IPR016117">
    <property type="entry name" value="ArgJ-like_dom_sf"/>
</dbReference>
<evidence type="ECO:0000256" key="2">
    <source>
        <dbReference type="SAM" id="SignalP"/>
    </source>
</evidence>